<feature type="domain" description="Reverse transcriptase RNase H-like" evidence="7">
    <location>
        <begin position="6"/>
        <end position="109"/>
    </location>
</feature>
<evidence type="ECO:0000256" key="4">
    <source>
        <dbReference type="ARBA" id="ARBA00022759"/>
    </source>
</evidence>
<evidence type="ECO:0000256" key="6">
    <source>
        <dbReference type="ARBA" id="ARBA00022918"/>
    </source>
</evidence>
<comment type="caution">
    <text evidence="8">The sequence shown here is derived from an EMBL/GenBank/DDBJ whole genome shotgun (WGS) entry which is preliminary data.</text>
</comment>
<reference evidence="8" key="1">
    <citation type="submission" date="2021-03" db="EMBL/GenBank/DDBJ databases">
        <title>Draft genome sequence of rust myrtle Austropuccinia psidii MF-1, a brazilian biotype.</title>
        <authorList>
            <person name="Quecine M.C."/>
            <person name="Pachon D.M.R."/>
            <person name="Bonatelli M.L."/>
            <person name="Correr F.H."/>
            <person name="Franceschini L.M."/>
            <person name="Leite T.F."/>
            <person name="Margarido G.R.A."/>
            <person name="Almeida C.A."/>
            <person name="Ferrarezi J.A."/>
            <person name="Labate C.A."/>
        </authorList>
    </citation>
    <scope>NUCLEOTIDE SEQUENCE</scope>
    <source>
        <strain evidence="8">MF-1</strain>
    </source>
</reference>
<dbReference type="GO" id="GO:0004519">
    <property type="term" value="F:endonuclease activity"/>
    <property type="evidence" value="ECO:0007669"/>
    <property type="project" value="UniProtKB-KW"/>
</dbReference>
<accession>A0A9Q3GCQ3</accession>
<dbReference type="SUPFAM" id="SSF56672">
    <property type="entry name" value="DNA/RNA polymerases"/>
    <property type="match status" value="1"/>
</dbReference>
<dbReference type="InterPro" id="IPR041373">
    <property type="entry name" value="RT_RNaseH"/>
</dbReference>
<keyword evidence="4" id="KW-0255">Endonuclease</keyword>
<dbReference type="InterPro" id="IPR043502">
    <property type="entry name" value="DNA/RNA_pol_sf"/>
</dbReference>
<keyword evidence="1" id="KW-0808">Transferase</keyword>
<dbReference type="GO" id="GO:0016787">
    <property type="term" value="F:hydrolase activity"/>
    <property type="evidence" value="ECO:0007669"/>
    <property type="project" value="UniProtKB-KW"/>
</dbReference>
<proteinExistence type="predicted"/>
<evidence type="ECO:0000313" key="9">
    <source>
        <dbReference type="Proteomes" id="UP000765509"/>
    </source>
</evidence>
<dbReference type="GO" id="GO:0003964">
    <property type="term" value="F:RNA-directed DNA polymerase activity"/>
    <property type="evidence" value="ECO:0007669"/>
    <property type="project" value="UniProtKB-KW"/>
</dbReference>
<evidence type="ECO:0000256" key="2">
    <source>
        <dbReference type="ARBA" id="ARBA00022695"/>
    </source>
</evidence>
<dbReference type="PANTHER" id="PTHR34072">
    <property type="entry name" value="ENZYMATIC POLYPROTEIN-RELATED"/>
    <property type="match status" value="1"/>
</dbReference>
<protein>
    <recommendedName>
        <fullName evidence="7">Reverse transcriptase RNase H-like domain-containing protein</fullName>
    </recommendedName>
</protein>
<evidence type="ECO:0000256" key="1">
    <source>
        <dbReference type="ARBA" id="ARBA00022679"/>
    </source>
</evidence>
<gene>
    <name evidence="8" type="ORF">O181_001112</name>
</gene>
<keyword evidence="2" id="KW-0548">Nucleotidyltransferase</keyword>
<organism evidence="8 9">
    <name type="scientific">Austropuccinia psidii MF-1</name>
    <dbReference type="NCBI Taxonomy" id="1389203"/>
    <lineage>
        <taxon>Eukaryota</taxon>
        <taxon>Fungi</taxon>
        <taxon>Dikarya</taxon>
        <taxon>Basidiomycota</taxon>
        <taxon>Pucciniomycotina</taxon>
        <taxon>Pucciniomycetes</taxon>
        <taxon>Pucciniales</taxon>
        <taxon>Sphaerophragmiaceae</taxon>
        <taxon>Austropuccinia</taxon>
    </lineage>
</organism>
<keyword evidence="3" id="KW-0540">Nuclease</keyword>
<evidence type="ECO:0000313" key="8">
    <source>
        <dbReference type="EMBL" id="MBW0461397.1"/>
    </source>
</evidence>
<evidence type="ECO:0000256" key="5">
    <source>
        <dbReference type="ARBA" id="ARBA00022801"/>
    </source>
</evidence>
<name>A0A9Q3GCQ3_9BASI</name>
<evidence type="ECO:0000259" key="7">
    <source>
        <dbReference type="Pfam" id="PF17917"/>
    </source>
</evidence>
<dbReference type="EMBL" id="AVOT02000152">
    <property type="protein sequence ID" value="MBW0461397.1"/>
    <property type="molecule type" value="Genomic_DNA"/>
</dbReference>
<keyword evidence="6" id="KW-0695">RNA-directed DNA polymerase</keyword>
<evidence type="ECO:0000256" key="3">
    <source>
        <dbReference type="ARBA" id="ARBA00022722"/>
    </source>
</evidence>
<sequence length="196" mass="22425">MPDWNINFKFYIEACGDGLGEALHQTQIIDDKPTEGPVCYSSRQIKPTEARYGTSQRECLCLVWELDKLHYCLDRSVFEVLTDCNSIKSLLDMKTPNRHMLRWQIAIQECRGNMTIVDREGNIHKNYDGLRRLALANTPDNPAYVPSEAEQQIPIEGVNIAGVGTELFEEVIEPYNQEKNCHILTSLLEKYCKDTA</sequence>
<keyword evidence="5" id="KW-0378">Hydrolase</keyword>
<dbReference type="Pfam" id="PF17917">
    <property type="entry name" value="RT_RNaseH"/>
    <property type="match status" value="1"/>
</dbReference>
<dbReference type="PANTHER" id="PTHR34072:SF52">
    <property type="entry name" value="RIBONUCLEASE H"/>
    <property type="match status" value="1"/>
</dbReference>
<dbReference type="AlphaFoldDB" id="A0A9Q3GCQ3"/>
<keyword evidence="9" id="KW-1185">Reference proteome</keyword>
<dbReference type="Proteomes" id="UP000765509">
    <property type="component" value="Unassembled WGS sequence"/>
</dbReference>